<dbReference type="Proteomes" id="UP001275436">
    <property type="component" value="Unassembled WGS sequence"/>
</dbReference>
<dbReference type="EMBL" id="BSKO01000001">
    <property type="protein sequence ID" value="GLO64596.1"/>
    <property type="molecule type" value="Genomic_DNA"/>
</dbReference>
<evidence type="ECO:0008006" key="3">
    <source>
        <dbReference type="Google" id="ProtNLM"/>
    </source>
</evidence>
<evidence type="ECO:0000313" key="2">
    <source>
        <dbReference type="Proteomes" id="UP001275436"/>
    </source>
</evidence>
<accession>A0ABQ5TD64</accession>
<gene>
    <name evidence="1" type="ORF">MACH08_03800</name>
</gene>
<proteinExistence type="predicted"/>
<sequence>MQKKQLLIFIFVFGLTLTTGCMRDMWLDITVFVGTKREKRKVFSYNYLNEQHEKIDKIIRMVVIVLAPITLQPIINIRWLRLHFGQQLLLLAFY</sequence>
<name>A0ABQ5TD64_9BACI</name>
<protein>
    <recommendedName>
        <fullName evidence="3">Lipoprotein</fullName>
    </recommendedName>
</protein>
<reference evidence="1 2" key="1">
    <citation type="submission" date="2023-02" db="EMBL/GenBank/DDBJ databases">
        <title>Oceanobacillus kimchii IFOP_LL358 isolated form Alexandrium catenella lab strain.</title>
        <authorList>
            <person name="Gajardo G."/>
            <person name="Ueki S."/>
            <person name="Maruyama F."/>
        </authorList>
    </citation>
    <scope>NUCLEOTIDE SEQUENCE [LARGE SCALE GENOMIC DNA]</scope>
    <source>
        <strain evidence="1 2">IFOP_LL358</strain>
    </source>
</reference>
<dbReference type="RefSeq" id="WP_317957627.1">
    <property type="nucleotide sequence ID" value="NZ_BSKO01000001.1"/>
</dbReference>
<keyword evidence="2" id="KW-1185">Reference proteome</keyword>
<evidence type="ECO:0000313" key="1">
    <source>
        <dbReference type="EMBL" id="GLO64596.1"/>
    </source>
</evidence>
<comment type="caution">
    <text evidence="1">The sequence shown here is derived from an EMBL/GenBank/DDBJ whole genome shotgun (WGS) entry which is preliminary data.</text>
</comment>
<dbReference type="PROSITE" id="PS51257">
    <property type="entry name" value="PROKAR_LIPOPROTEIN"/>
    <property type="match status" value="1"/>
</dbReference>
<organism evidence="1 2">
    <name type="scientific">Oceanobacillus kimchii</name>
    <dbReference type="NCBI Taxonomy" id="746691"/>
    <lineage>
        <taxon>Bacteria</taxon>
        <taxon>Bacillati</taxon>
        <taxon>Bacillota</taxon>
        <taxon>Bacilli</taxon>
        <taxon>Bacillales</taxon>
        <taxon>Bacillaceae</taxon>
        <taxon>Oceanobacillus</taxon>
    </lineage>
</organism>